<dbReference type="Pfam" id="PF11951">
    <property type="entry name" value="Fungal_trans_2"/>
    <property type="match status" value="1"/>
</dbReference>
<dbReference type="EMBL" id="FQ790357">
    <property type="protein sequence ID" value="CCD55680.1"/>
    <property type="molecule type" value="Genomic_DNA"/>
</dbReference>
<dbReference type="Gene3D" id="4.10.240.10">
    <property type="entry name" value="Zn(2)-C6 fungal-type DNA-binding domain"/>
    <property type="match status" value="1"/>
</dbReference>
<dbReference type="AlphaFoldDB" id="G2YVN2"/>
<dbReference type="CDD" id="cd00067">
    <property type="entry name" value="GAL4"/>
    <property type="match status" value="1"/>
</dbReference>
<dbReference type="STRING" id="999810.G2YVN2"/>
<dbReference type="GO" id="GO:0000976">
    <property type="term" value="F:transcription cis-regulatory region binding"/>
    <property type="evidence" value="ECO:0007669"/>
    <property type="project" value="TreeGrafter"/>
</dbReference>
<reference evidence="6" key="1">
    <citation type="journal article" date="2011" name="PLoS Genet.">
        <title>Genomic analysis of the necrotrophic fungal pathogens Sclerotinia sclerotiorum and Botrytis cinerea.</title>
        <authorList>
            <person name="Amselem J."/>
            <person name="Cuomo C.A."/>
            <person name="van Kan J.A."/>
            <person name="Viaud M."/>
            <person name="Benito E.P."/>
            <person name="Couloux A."/>
            <person name="Coutinho P.M."/>
            <person name="de Vries R.P."/>
            <person name="Dyer P.S."/>
            <person name="Fillinger S."/>
            <person name="Fournier E."/>
            <person name="Gout L."/>
            <person name="Hahn M."/>
            <person name="Kohn L."/>
            <person name="Lapalu N."/>
            <person name="Plummer K.M."/>
            <person name="Pradier J.M."/>
            <person name="Quevillon E."/>
            <person name="Sharon A."/>
            <person name="Simon A."/>
            <person name="ten Have A."/>
            <person name="Tudzynski B."/>
            <person name="Tudzynski P."/>
            <person name="Wincker P."/>
            <person name="Andrew M."/>
            <person name="Anthouard V."/>
            <person name="Beever R.E."/>
            <person name="Beffa R."/>
            <person name="Benoit I."/>
            <person name="Bouzid O."/>
            <person name="Brault B."/>
            <person name="Chen Z."/>
            <person name="Choquer M."/>
            <person name="Collemare J."/>
            <person name="Cotton P."/>
            <person name="Danchin E.G."/>
            <person name="Da Silva C."/>
            <person name="Gautier A."/>
            <person name="Giraud C."/>
            <person name="Giraud T."/>
            <person name="Gonzalez C."/>
            <person name="Grossetete S."/>
            <person name="Guldener U."/>
            <person name="Henrissat B."/>
            <person name="Howlett B.J."/>
            <person name="Kodira C."/>
            <person name="Kretschmer M."/>
            <person name="Lappartient A."/>
            <person name="Leroch M."/>
            <person name="Levis C."/>
            <person name="Mauceli E."/>
            <person name="Neuveglise C."/>
            <person name="Oeser B."/>
            <person name="Pearson M."/>
            <person name="Poulain J."/>
            <person name="Poussereau N."/>
            <person name="Quesneville H."/>
            <person name="Rascle C."/>
            <person name="Schumacher J."/>
            <person name="Segurens B."/>
            <person name="Sexton A."/>
            <person name="Silva E."/>
            <person name="Sirven C."/>
            <person name="Soanes D.M."/>
            <person name="Talbot N.J."/>
            <person name="Templeton M."/>
            <person name="Yandava C."/>
            <person name="Yarden O."/>
            <person name="Zeng Q."/>
            <person name="Rollins J.A."/>
            <person name="Lebrun M.H."/>
            <person name="Dickman M."/>
        </authorList>
    </citation>
    <scope>NUCLEOTIDE SEQUENCE [LARGE SCALE GENOMIC DNA]</scope>
    <source>
        <strain evidence="6">T4</strain>
    </source>
</reference>
<dbReference type="InterPro" id="IPR000637">
    <property type="entry name" value="HMGI/Y_DNA-bd_CS"/>
</dbReference>
<dbReference type="HOGENOM" id="CLU_021380_1_0_1"/>
<dbReference type="InParanoid" id="G2YVN2"/>
<dbReference type="GO" id="GO:0005634">
    <property type="term" value="C:nucleus"/>
    <property type="evidence" value="ECO:0007669"/>
    <property type="project" value="UniProtKB-SubCell"/>
</dbReference>
<evidence type="ECO:0000313" key="6">
    <source>
        <dbReference type="Proteomes" id="UP000008177"/>
    </source>
</evidence>
<name>G2YVN2_BOTF4</name>
<dbReference type="OrthoDB" id="3509362at2759"/>
<keyword evidence="2" id="KW-0539">Nucleus</keyword>
<accession>G2YVN2</accession>
<dbReference type="Proteomes" id="UP000008177">
    <property type="component" value="Unplaced contigs"/>
</dbReference>
<gene>
    <name evidence="5" type="ORF">BofuT4_P152420.1</name>
</gene>
<dbReference type="eggNOG" id="ENOG502QU5N">
    <property type="taxonomic scope" value="Eukaryota"/>
</dbReference>
<evidence type="ECO:0000313" key="5">
    <source>
        <dbReference type="EMBL" id="CCD55680.1"/>
    </source>
</evidence>
<dbReference type="SMART" id="SM00066">
    <property type="entry name" value="GAL4"/>
    <property type="match status" value="1"/>
</dbReference>
<evidence type="ECO:0000259" key="4">
    <source>
        <dbReference type="PROSITE" id="PS50048"/>
    </source>
</evidence>
<dbReference type="PROSITE" id="PS00354">
    <property type="entry name" value="HMGI_Y"/>
    <property type="match status" value="1"/>
</dbReference>
<feature type="region of interest" description="Disordered" evidence="3">
    <location>
        <begin position="1"/>
        <end position="28"/>
    </location>
</feature>
<dbReference type="InterPro" id="IPR021858">
    <property type="entry name" value="Fun_TF"/>
</dbReference>
<dbReference type="GO" id="GO:0008270">
    <property type="term" value="F:zinc ion binding"/>
    <property type="evidence" value="ECO:0007669"/>
    <property type="project" value="InterPro"/>
</dbReference>
<dbReference type="PANTHER" id="PTHR37534:SF38">
    <property type="entry name" value="ZN(2)-C6 FUNGAL-TYPE DOMAIN-CONTAINING PROTEIN"/>
    <property type="match status" value="1"/>
</dbReference>
<dbReference type="InterPro" id="IPR001138">
    <property type="entry name" value="Zn2Cys6_DnaBD"/>
</dbReference>
<dbReference type="Pfam" id="PF00172">
    <property type="entry name" value="Zn_clus"/>
    <property type="match status" value="1"/>
</dbReference>
<protein>
    <submittedName>
        <fullName evidence="5">Similar to transcription factor Cys6</fullName>
    </submittedName>
</protein>
<dbReference type="InterPro" id="IPR036864">
    <property type="entry name" value="Zn2-C6_fun-type_DNA-bd_sf"/>
</dbReference>
<feature type="compositionally biased region" description="Basic and acidic residues" evidence="3">
    <location>
        <begin position="123"/>
        <end position="148"/>
    </location>
</feature>
<feature type="region of interest" description="Disordered" evidence="3">
    <location>
        <begin position="168"/>
        <end position="209"/>
    </location>
</feature>
<organism evidence="5 6">
    <name type="scientific">Botryotinia fuckeliana (strain T4)</name>
    <name type="common">Noble rot fungus</name>
    <name type="synonym">Botrytis cinerea</name>
    <dbReference type="NCBI Taxonomy" id="999810"/>
    <lineage>
        <taxon>Eukaryota</taxon>
        <taxon>Fungi</taxon>
        <taxon>Dikarya</taxon>
        <taxon>Ascomycota</taxon>
        <taxon>Pezizomycotina</taxon>
        <taxon>Leotiomycetes</taxon>
        <taxon>Helotiales</taxon>
        <taxon>Sclerotiniaceae</taxon>
        <taxon>Botrytis</taxon>
    </lineage>
</organism>
<feature type="domain" description="Zn(2)-C6 fungal-type" evidence="4">
    <location>
        <begin position="213"/>
        <end position="241"/>
    </location>
</feature>
<feature type="region of interest" description="Disordered" evidence="3">
    <location>
        <begin position="121"/>
        <end position="148"/>
    </location>
</feature>
<comment type="subcellular location">
    <subcellularLocation>
        <location evidence="1">Nucleus</location>
    </subcellularLocation>
</comment>
<dbReference type="GO" id="GO:0000981">
    <property type="term" value="F:DNA-binding transcription factor activity, RNA polymerase II-specific"/>
    <property type="evidence" value="ECO:0007669"/>
    <property type="project" value="InterPro"/>
</dbReference>
<evidence type="ECO:0000256" key="1">
    <source>
        <dbReference type="ARBA" id="ARBA00004123"/>
    </source>
</evidence>
<dbReference type="GO" id="GO:0045944">
    <property type="term" value="P:positive regulation of transcription by RNA polymerase II"/>
    <property type="evidence" value="ECO:0007669"/>
    <property type="project" value="TreeGrafter"/>
</dbReference>
<dbReference type="PANTHER" id="PTHR37534">
    <property type="entry name" value="TRANSCRIPTIONAL ACTIVATOR PROTEIN UGA3"/>
    <property type="match status" value="1"/>
</dbReference>
<evidence type="ECO:0000256" key="2">
    <source>
        <dbReference type="ARBA" id="ARBA00023242"/>
    </source>
</evidence>
<sequence length="697" mass="79216">MDMQLTPVSSEEAIFEWSDTSTSPDRDDVEEIIRQTQGVRYSPRQPRVVRAPTRRRVRIDESCGDYSINFQHYKFGRVEMRAGSMDGSDGSNSSAITVITSAGSSCGEPWSSGGFVEEEIEDGHEHDGSVEGSWDGEHAHEHEHDHDQDVDMLLEPKLEPLEEDSILESVAPRTSSSLPSPTQPKRPRGRPRKNPVQIIEPSHKITKGRSKTGCVTCRRRKKKCDEAKPRCLNCEKNAVVCEGYPERQVWKSGKEKAEEGTTLWKCQQSKTEVLIQSTARLRRISIPNITLQPVIHGVETSGDKVFFEHYIYRLSHIFTVEGADKNAFKDQLLPMAVQHAGLMHSILALSSKHIDYDSEYGQKLLQQHPDIDKKSLEERSQYHHSEAIKEILSIDVNTQIRDEHDTTVVSACLGQMLCLVLQTLADPNPSGQHRLHLNTYQNMIKSAPLKEGPFSNFIEEFFQFHIILDEIISLPNTMPERSRLGTVSDDWNLPSNIIEPDAVRLLGVNDGLFLYMSKITNIRNTIRENMQNHIDPVVNYNALYRAAEIDAGIRDWTPAWPAGDSRDLAGLLYKQMMWVYLWRTIYPPKTTFWKPDPRITKAVDDGIALLEQVPPHDPAQTLVLAPAFIIGCAAFEERQREPIRKAISIVKAYMAFRNSDAALKVLEEVWRLMDAQDERSWDWQSLAHEMGMDFLAT</sequence>
<dbReference type="PROSITE" id="PS50048">
    <property type="entry name" value="ZN2_CY6_FUNGAL_2"/>
    <property type="match status" value="1"/>
</dbReference>
<dbReference type="SUPFAM" id="SSF57701">
    <property type="entry name" value="Zn2/Cys6 DNA-binding domain"/>
    <property type="match status" value="1"/>
</dbReference>
<proteinExistence type="predicted"/>
<dbReference type="PROSITE" id="PS00463">
    <property type="entry name" value="ZN2_CY6_FUNGAL_1"/>
    <property type="match status" value="1"/>
</dbReference>
<evidence type="ECO:0000256" key="3">
    <source>
        <dbReference type="SAM" id="MobiDB-lite"/>
    </source>
</evidence>